<dbReference type="EMBL" id="JAEQNE010000003">
    <property type="protein sequence ID" value="MBL0392551.1"/>
    <property type="molecule type" value="Genomic_DNA"/>
</dbReference>
<feature type="transmembrane region" description="Helical" evidence="5">
    <location>
        <begin position="186"/>
        <end position="208"/>
    </location>
</feature>
<evidence type="ECO:0000313" key="8">
    <source>
        <dbReference type="Proteomes" id="UP000599109"/>
    </source>
</evidence>
<organism evidence="7 8">
    <name type="scientific">Ramlibacter monticola</name>
    <dbReference type="NCBI Taxonomy" id="1926872"/>
    <lineage>
        <taxon>Bacteria</taxon>
        <taxon>Pseudomonadati</taxon>
        <taxon>Pseudomonadota</taxon>
        <taxon>Betaproteobacteria</taxon>
        <taxon>Burkholderiales</taxon>
        <taxon>Comamonadaceae</taxon>
        <taxon>Ramlibacter</taxon>
    </lineage>
</organism>
<dbReference type="InterPro" id="IPR036513">
    <property type="entry name" value="STAS_dom_sf"/>
</dbReference>
<evidence type="ECO:0000256" key="2">
    <source>
        <dbReference type="ARBA" id="ARBA00022692"/>
    </source>
</evidence>
<feature type="transmembrane region" description="Helical" evidence="5">
    <location>
        <begin position="374"/>
        <end position="401"/>
    </location>
</feature>
<feature type="transmembrane region" description="Helical" evidence="5">
    <location>
        <begin position="312"/>
        <end position="331"/>
    </location>
</feature>
<accession>A0A937CTN6</accession>
<comment type="subcellular location">
    <subcellularLocation>
        <location evidence="1">Membrane</location>
        <topology evidence="1">Multi-pass membrane protein</topology>
    </subcellularLocation>
</comment>
<evidence type="ECO:0000256" key="1">
    <source>
        <dbReference type="ARBA" id="ARBA00004141"/>
    </source>
</evidence>
<reference evidence="7 8" key="1">
    <citation type="journal article" date="2017" name="Int. J. Syst. Evol. Microbiol.">
        <title>Ramlibacter monticola sp. nov., isolated from forest soil.</title>
        <authorList>
            <person name="Chaudhary D.K."/>
            <person name="Kim J."/>
        </authorList>
    </citation>
    <scope>NUCLEOTIDE SEQUENCE [LARGE SCALE GENOMIC DNA]</scope>
    <source>
        <strain evidence="7 8">KACC 19175</strain>
    </source>
</reference>
<name>A0A937CTN6_9BURK</name>
<dbReference type="GO" id="GO:0016020">
    <property type="term" value="C:membrane"/>
    <property type="evidence" value="ECO:0007669"/>
    <property type="project" value="UniProtKB-SubCell"/>
</dbReference>
<keyword evidence="4 5" id="KW-0472">Membrane</keyword>
<feature type="transmembrane region" description="Helical" evidence="5">
    <location>
        <begin position="39"/>
        <end position="57"/>
    </location>
</feature>
<dbReference type="Pfam" id="PF00916">
    <property type="entry name" value="Sulfate_transp"/>
    <property type="match status" value="1"/>
</dbReference>
<comment type="caution">
    <text evidence="7">The sequence shown here is derived from an EMBL/GenBank/DDBJ whole genome shotgun (WGS) entry which is preliminary data.</text>
</comment>
<evidence type="ECO:0000313" key="7">
    <source>
        <dbReference type="EMBL" id="MBL0392551.1"/>
    </source>
</evidence>
<dbReference type="PANTHER" id="PTHR11814">
    <property type="entry name" value="SULFATE TRANSPORTER"/>
    <property type="match status" value="1"/>
</dbReference>
<feature type="transmembrane region" description="Helical" evidence="5">
    <location>
        <begin position="240"/>
        <end position="258"/>
    </location>
</feature>
<dbReference type="AlphaFoldDB" id="A0A937CTN6"/>
<evidence type="ECO:0000256" key="3">
    <source>
        <dbReference type="ARBA" id="ARBA00022989"/>
    </source>
</evidence>
<protein>
    <submittedName>
        <fullName evidence="7">SulP family inorganic anion transporter</fullName>
    </submittedName>
</protein>
<dbReference type="InterPro" id="IPR001902">
    <property type="entry name" value="SLC26A/SulP_fam"/>
</dbReference>
<sequence>MKALLSGFRLNNLFAGFIVAVVALPLCIAFAIASGANPMAGIVSGVVGGLIAALAGSSRYQVSGPAAAFITVIYGIVAQHGFGALLAATFLAGLVVLAIAGLRLGRLMELMPHSVIVGFTTGIGLLILLGQVPAALGIDAPGKDALHKVAYTLSHWREGHLAELAVLAATLASALVWSRYRVARWVPAPLVALGVGTACAVALADAGLPVRTIGALYKISIDGIAWSPGFLAAIPRQLPAVAPAGLTLGILIAVETLLSAKALDTMTGTRHNPDRELFGLGLANLAVPFLGGLPASGVIVRGSTNVMSGGTHQTAAAIHALCLAAFVALLFKLIGMLPLAALAAILLLTARRLIEVHELRTITRIDRVEGALAVATAALTVTVDLTVSVPLGVALMLMLALRRMLDGKRLDVCDQHGHTVLAVSQTITFLTSPGLLAEMERHLGDGRVRTLNLLEAHYIDATGALMLARLLDRHPRLQVWVAQQSTSDRLNHAGVPADRIALLGNGVVHLPEVFRRLSLPALPDRLPAYRVAI</sequence>
<feature type="transmembrane region" description="Helical" evidence="5">
    <location>
        <begin position="278"/>
        <end position="300"/>
    </location>
</feature>
<dbReference type="SUPFAM" id="SSF52091">
    <property type="entry name" value="SpoIIaa-like"/>
    <property type="match status" value="1"/>
</dbReference>
<feature type="transmembrane region" description="Helical" evidence="5">
    <location>
        <begin position="12"/>
        <end position="33"/>
    </location>
</feature>
<keyword evidence="8" id="KW-1185">Reference proteome</keyword>
<dbReference type="Proteomes" id="UP000599109">
    <property type="component" value="Unassembled WGS sequence"/>
</dbReference>
<keyword evidence="2 5" id="KW-0812">Transmembrane</keyword>
<proteinExistence type="predicted"/>
<feature type="transmembrane region" description="Helical" evidence="5">
    <location>
        <begin position="69"/>
        <end position="102"/>
    </location>
</feature>
<evidence type="ECO:0000259" key="6">
    <source>
        <dbReference type="Pfam" id="PF00916"/>
    </source>
</evidence>
<dbReference type="InterPro" id="IPR011547">
    <property type="entry name" value="SLC26A/SulP_dom"/>
</dbReference>
<feature type="transmembrane region" description="Helical" evidence="5">
    <location>
        <begin position="159"/>
        <end position="180"/>
    </location>
</feature>
<dbReference type="RefSeq" id="WP_201675170.1">
    <property type="nucleotide sequence ID" value="NZ_JAEQNE010000003.1"/>
</dbReference>
<keyword evidence="3 5" id="KW-1133">Transmembrane helix</keyword>
<feature type="transmembrane region" description="Helical" evidence="5">
    <location>
        <begin position="114"/>
        <end position="138"/>
    </location>
</feature>
<feature type="domain" description="SLC26A/SulP transporter" evidence="6">
    <location>
        <begin position="11"/>
        <end position="375"/>
    </location>
</feature>
<evidence type="ECO:0000256" key="5">
    <source>
        <dbReference type="SAM" id="Phobius"/>
    </source>
</evidence>
<evidence type="ECO:0000256" key="4">
    <source>
        <dbReference type="ARBA" id="ARBA00023136"/>
    </source>
</evidence>
<gene>
    <name evidence="7" type="ORF">JJ685_15530</name>
</gene>
<dbReference type="GO" id="GO:0055085">
    <property type="term" value="P:transmembrane transport"/>
    <property type="evidence" value="ECO:0007669"/>
    <property type="project" value="InterPro"/>
</dbReference>